<evidence type="ECO:0000313" key="9">
    <source>
        <dbReference type="Proteomes" id="UP000069940"/>
    </source>
</evidence>
<evidence type="ECO:0000256" key="3">
    <source>
        <dbReference type="ARBA" id="ARBA00022989"/>
    </source>
</evidence>
<keyword evidence="3 6" id="KW-1133">Transmembrane helix</keyword>
<keyword evidence="9" id="KW-1185">Reference proteome</keyword>
<reference evidence="8" key="2">
    <citation type="submission" date="2025-05" db="UniProtKB">
        <authorList>
            <consortium name="EnsemblMetazoa"/>
        </authorList>
    </citation>
    <scope>IDENTIFICATION</scope>
    <source>
        <strain evidence="8">Foshan</strain>
    </source>
</reference>
<dbReference type="RefSeq" id="XP_062709485.1">
    <property type="nucleotide sequence ID" value="XM_062853501.1"/>
</dbReference>
<evidence type="ECO:0000256" key="5">
    <source>
        <dbReference type="RuleBase" id="RU003945"/>
    </source>
</evidence>
<dbReference type="Proteomes" id="UP000069940">
    <property type="component" value="Unassembled WGS sequence"/>
</dbReference>
<name>A0ABM1ZA31_AEDAL</name>
<dbReference type="GeneID" id="109417873"/>
<feature type="transmembrane region" description="Helical" evidence="6">
    <location>
        <begin position="73"/>
        <end position="95"/>
    </location>
</feature>
<dbReference type="CDD" id="cd20069">
    <property type="entry name" value="5TM_Oxa1-like"/>
    <property type="match status" value="1"/>
</dbReference>
<organism evidence="8 9">
    <name type="scientific">Aedes albopictus</name>
    <name type="common">Asian tiger mosquito</name>
    <name type="synonym">Stegomyia albopicta</name>
    <dbReference type="NCBI Taxonomy" id="7160"/>
    <lineage>
        <taxon>Eukaryota</taxon>
        <taxon>Metazoa</taxon>
        <taxon>Ecdysozoa</taxon>
        <taxon>Arthropoda</taxon>
        <taxon>Hexapoda</taxon>
        <taxon>Insecta</taxon>
        <taxon>Pterygota</taxon>
        <taxon>Neoptera</taxon>
        <taxon>Endopterygota</taxon>
        <taxon>Diptera</taxon>
        <taxon>Nematocera</taxon>
        <taxon>Culicoidea</taxon>
        <taxon>Culicidae</taxon>
        <taxon>Culicinae</taxon>
        <taxon>Aedini</taxon>
        <taxon>Aedes</taxon>
        <taxon>Stegomyia</taxon>
    </lineage>
</organism>
<dbReference type="EnsemblMetazoa" id="AALFPA23_016518.R24080">
    <property type="protein sequence ID" value="AALFPA23_016518.P24080"/>
    <property type="gene ID" value="AALFPA23_016518"/>
</dbReference>
<reference evidence="9" key="1">
    <citation type="journal article" date="2015" name="Proc. Natl. Acad. Sci. U.S.A.">
        <title>Genome sequence of the Asian Tiger mosquito, Aedes albopictus, reveals insights into its biology, genetics, and evolution.</title>
        <authorList>
            <person name="Chen X.G."/>
            <person name="Jiang X."/>
            <person name="Gu J."/>
            <person name="Xu M."/>
            <person name="Wu Y."/>
            <person name="Deng Y."/>
            <person name="Zhang C."/>
            <person name="Bonizzoni M."/>
            <person name="Dermauw W."/>
            <person name="Vontas J."/>
            <person name="Armbruster P."/>
            <person name="Huang X."/>
            <person name="Yang Y."/>
            <person name="Zhang H."/>
            <person name="He W."/>
            <person name="Peng H."/>
            <person name="Liu Y."/>
            <person name="Wu K."/>
            <person name="Chen J."/>
            <person name="Lirakis M."/>
            <person name="Topalis P."/>
            <person name="Van Leeuwen T."/>
            <person name="Hall A.B."/>
            <person name="Jiang X."/>
            <person name="Thorpe C."/>
            <person name="Mueller R.L."/>
            <person name="Sun C."/>
            <person name="Waterhouse R.M."/>
            <person name="Yan G."/>
            <person name="Tu Z.J."/>
            <person name="Fang X."/>
            <person name="James A.A."/>
        </authorList>
    </citation>
    <scope>NUCLEOTIDE SEQUENCE [LARGE SCALE GENOMIC DNA]</scope>
    <source>
        <strain evidence="9">Foshan</strain>
    </source>
</reference>
<dbReference type="InterPro" id="IPR028055">
    <property type="entry name" value="YidC/Oxa/ALB_C"/>
</dbReference>
<evidence type="ECO:0000256" key="2">
    <source>
        <dbReference type="ARBA" id="ARBA00022692"/>
    </source>
</evidence>
<evidence type="ECO:0000256" key="6">
    <source>
        <dbReference type="SAM" id="Phobius"/>
    </source>
</evidence>
<dbReference type="InterPro" id="IPR001708">
    <property type="entry name" value="YidC/ALB3/OXA1/COX18"/>
</dbReference>
<sequence length="343" mass="38367">MNILRLSARPVARFAGGIRAGSGVWHLERIETRRCFSVDSSVVGIWGSLSNSTPVAYCQQALVDLHDLSGLPWWASIILSTVLLRTVVTMPLAIYQNKIVARLEKISLEMPDIVKQLKMETAVAMKKFHWSEKEARIMYNHSLKKQWNNLVVRENCHPAKTMILLWGQIPLWVMMSVSIRNMVHMLPDPGSIEAQITFTELTLGGFGWIPNLTEVDQSLILPVAMGLINLTIIEIQSAARTREPSRLQKIFTNMFRGLSVLMIPVAATVPSCLCLYWVTSSACGLGQNLLLMSPRFKRLVGVPLVPSEIARPYQHIKATFSSRFDALLAKHSSYLSNSASLVE</sequence>
<comment type="subcellular location">
    <subcellularLocation>
        <location evidence="1 5">Membrane</location>
        <topology evidence="1 5">Multi-pass membrane protein</topology>
    </subcellularLocation>
</comment>
<evidence type="ECO:0000256" key="4">
    <source>
        <dbReference type="ARBA" id="ARBA00023136"/>
    </source>
</evidence>
<keyword evidence="4 6" id="KW-0472">Membrane</keyword>
<protein>
    <recommendedName>
        <fullName evidence="7">Membrane insertase YidC/Oxa/ALB C-terminal domain-containing protein</fullName>
    </recommendedName>
</protein>
<feature type="domain" description="Membrane insertase YidC/Oxa/ALB C-terminal" evidence="7">
    <location>
        <begin position="73"/>
        <end position="292"/>
    </location>
</feature>
<evidence type="ECO:0000313" key="8">
    <source>
        <dbReference type="EnsemblMetazoa" id="AALFPA23_016518.P24080"/>
    </source>
</evidence>
<dbReference type="RefSeq" id="XP_062709484.1">
    <property type="nucleotide sequence ID" value="XM_062853500.1"/>
</dbReference>
<dbReference type="PANTHER" id="PTHR12428:SF65">
    <property type="entry name" value="CYTOCHROME C OXIDASE ASSEMBLY PROTEIN COX18, MITOCHONDRIAL"/>
    <property type="match status" value="1"/>
</dbReference>
<evidence type="ECO:0000259" key="7">
    <source>
        <dbReference type="Pfam" id="PF02096"/>
    </source>
</evidence>
<dbReference type="PANTHER" id="PTHR12428">
    <property type="entry name" value="OXA1"/>
    <property type="match status" value="1"/>
</dbReference>
<accession>A0ABM1ZA31</accession>
<feature type="transmembrane region" description="Helical" evidence="6">
    <location>
        <begin position="260"/>
        <end position="278"/>
    </location>
</feature>
<comment type="similarity">
    <text evidence="5">Belongs to the OXA1/ALB3/YidC family.</text>
</comment>
<dbReference type="EnsemblMetazoa" id="AALFPA23_016518.R24081">
    <property type="protein sequence ID" value="AALFPA23_016518.P24081"/>
    <property type="gene ID" value="AALFPA23_016518"/>
</dbReference>
<dbReference type="Pfam" id="PF02096">
    <property type="entry name" value="60KD_IMP"/>
    <property type="match status" value="1"/>
</dbReference>
<evidence type="ECO:0000256" key="1">
    <source>
        <dbReference type="ARBA" id="ARBA00004141"/>
    </source>
</evidence>
<proteinExistence type="inferred from homology"/>
<keyword evidence="2 5" id="KW-0812">Transmembrane</keyword>